<reference evidence="3 4" key="1">
    <citation type="journal article" date="2023" name="Genome Announc.">
        <title>Pan-Genome Analyses of the Genus Cohnella and Proposal of the Novel Species Cohnella silvisoli sp. nov., Isolated from Forest Soil.</title>
        <authorList>
            <person name="Wang C."/>
            <person name="Mao L."/>
            <person name="Bao G."/>
            <person name="Zhu H."/>
        </authorList>
    </citation>
    <scope>NUCLEOTIDE SEQUENCE [LARGE SCALE GENOMIC DNA]</scope>
    <source>
        <strain evidence="3 4">NL03-T5-1</strain>
    </source>
</reference>
<dbReference type="InterPro" id="IPR015020">
    <property type="entry name" value="Rv2525c-like_Glyco_Hydro-like"/>
</dbReference>
<dbReference type="InterPro" id="IPR017853">
    <property type="entry name" value="GH"/>
</dbReference>
<dbReference type="EMBL" id="JASKHM010000021">
    <property type="protein sequence ID" value="MEQ4486388.1"/>
    <property type="molecule type" value="Genomic_DNA"/>
</dbReference>
<evidence type="ECO:0000313" key="4">
    <source>
        <dbReference type="Proteomes" id="UP001493487"/>
    </source>
</evidence>
<comment type="caution">
    <text evidence="3">The sequence shown here is derived from an EMBL/GenBank/DDBJ whole genome shotgun (WGS) entry which is preliminary data.</text>
</comment>
<name>A0ABV1L226_9BACL</name>
<proteinExistence type="predicted"/>
<feature type="domain" description="Rv2525c-like glycoside hydrolase-like" evidence="2">
    <location>
        <begin position="17"/>
        <end position="167"/>
    </location>
</feature>
<evidence type="ECO:0000313" key="3">
    <source>
        <dbReference type="EMBL" id="MEQ4486388.1"/>
    </source>
</evidence>
<dbReference type="SUPFAM" id="SSF51445">
    <property type="entry name" value="(Trans)glycosidases"/>
    <property type="match status" value="1"/>
</dbReference>
<accession>A0ABV1L226</accession>
<gene>
    <name evidence="3" type="ORF">QJS35_28855</name>
</gene>
<feature type="region of interest" description="Disordered" evidence="1">
    <location>
        <begin position="227"/>
        <end position="256"/>
    </location>
</feature>
<sequence>MSKGIDCATPLTVKTVKAIAAAGYGFAARYLVPPGYSKRLKLAEAEAITAAGMQIVSVYETTANRPNGGASAGAEDGVKAFQEAKSIGQPIGSAIYFAVDYEALSKDYDKIEAYLRAVAVVLRGYAVGVYGSYAVIEEMAKRGVAKHFWQTYAWSYGKKSVKANIYQHLNGQIVGGVTVDFNQSFGNEGWWNTKKTPKPEPNNEVKTMNEVDANMIIKKHLQPEYAAAKKNGDSKSAKEAHRLANELRKASGQPLK</sequence>
<dbReference type="RefSeq" id="WP_232189478.1">
    <property type="nucleotide sequence ID" value="NZ_JAIOAP010000020.1"/>
</dbReference>
<dbReference type="Pfam" id="PF08924">
    <property type="entry name" value="Rv2525c_GlyHyd-like"/>
    <property type="match status" value="1"/>
</dbReference>
<evidence type="ECO:0000256" key="1">
    <source>
        <dbReference type="SAM" id="MobiDB-lite"/>
    </source>
</evidence>
<dbReference type="Proteomes" id="UP001493487">
    <property type="component" value="Unassembled WGS sequence"/>
</dbReference>
<feature type="compositionally biased region" description="Basic and acidic residues" evidence="1">
    <location>
        <begin position="230"/>
        <end position="249"/>
    </location>
</feature>
<evidence type="ECO:0000259" key="2">
    <source>
        <dbReference type="Pfam" id="PF08924"/>
    </source>
</evidence>
<organism evidence="3 4">
    <name type="scientific">Cohnella silvisoli</name>
    <dbReference type="NCBI Taxonomy" id="2873699"/>
    <lineage>
        <taxon>Bacteria</taxon>
        <taxon>Bacillati</taxon>
        <taxon>Bacillota</taxon>
        <taxon>Bacilli</taxon>
        <taxon>Bacillales</taxon>
        <taxon>Paenibacillaceae</taxon>
        <taxon>Cohnella</taxon>
    </lineage>
</organism>
<keyword evidence="4" id="KW-1185">Reference proteome</keyword>
<dbReference type="Gene3D" id="3.20.20.80">
    <property type="entry name" value="Glycosidases"/>
    <property type="match status" value="1"/>
</dbReference>
<protein>
    <submittedName>
        <fullName evidence="3">DUF1906 domain-containing protein</fullName>
    </submittedName>
</protein>